<evidence type="ECO:0000313" key="3">
    <source>
        <dbReference type="Proteomes" id="UP001352852"/>
    </source>
</evidence>
<feature type="non-terminal residue" evidence="2">
    <location>
        <position position="321"/>
    </location>
</feature>
<gene>
    <name evidence="2" type="ORF">CHARACLAT_022242</name>
</gene>
<dbReference type="PANTHER" id="PTHR15360:SF4">
    <property type="entry name" value="PROTEIN KINASE DOMAIN-CONTAINING PROTEIN"/>
    <property type="match status" value="1"/>
</dbReference>
<dbReference type="InterPro" id="IPR003599">
    <property type="entry name" value="Ig_sub"/>
</dbReference>
<feature type="domain" description="Immunoglobulin" evidence="1">
    <location>
        <begin position="111"/>
        <end position="186"/>
    </location>
</feature>
<name>A0ABU7ELB2_9TELE</name>
<dbReference type="InterPro" id="IPR036179">
    <property type="entry name" value="Ig-like_dom_sf"/>
</dbReference>
<proteinExistence type="predicted"/>
<dbReference type="InterPro" id="IPR042495">
    <property type="entry name" value="PDGFRL"/>
</dbReference>
<dbReference type="SMART" id="SM00409">
    <property type="entry name" value="IG"/>
    <property type="match status" value="1"/>
</dbReference>
<dbReference type="Proteomes" id="UP001352852">
    <property type="component" value="Unassembled WGS sequence"/>
</dbReference>
<organism evidence="2 3">
    <name type="scientific">Characodon lateralis</name>
    <dbReference type="NCBI Taxonomy" id="208331"/>
    <lineage>
        <taxon>Eukaryota</taxon>
        <taxon>Metazoa</taxon>
        <taxon>Chordata</taxon>
        <taxon>Craniata</taxon>
        <taxon>Vertebrata</taxon>
        <taxon>Euteleostomi</taxon>
        <taxon>Actinopterygii</taxon>
        <taxon>Neopterygii</taxon>
        <taxon>Teleostei</taxon>
        <taxon>Neoteleostei</taxon>
        <taxon>Acanthomorphata</taxon>
        <taxon>Ovalentaria</taxon>
        <taxon>Atherinomorphae</taxon>
        <taxon>Cyprinodontiformes</taxon>
        <taxon>Goodeidae</taxon>
        <taxon>Characodon</taxon>
    </lineage>
</organism>
<dbReference type="EMBL" id="JAHUTJ010059626">
    <property type="protein sequence ID" value="MED6288017.1"/>
    <property type="molecule type" value="Genomic_DNA"/>
</dbReference>
<dbReference type="SUPFAM" id="SSF48726">
    <property type="entry name" value="Immunoglobulin"/>
    <property type="match status" value="1"/>
</dbReference>
<comment type="caution">
    <text evidence="2">The sequence shown here is derived from an EMBL/GenBank/DDBJ whole genome shotgun (WGS) entry which is preliminary data.</text>
</comment>
<reference evidence="2 3" key="1">
    <citation type="submission" date="2021-06" db="EMBL/GenBank/DDBJ databases">
        <authorList>
            <person name="Palmer J.M."/>
        </authorList>
    </citation>
    <scope>NUCLEOTIDE SEQUENCE [LARGE SCALE GENOMIC DNA]</scope>
    <source>
        <strain evidence="2 3">CL_MEX2019</strain>
        <tissue evidence="2">Muscle</tissue>
    </source>
</reference>
<evidence type="ECO:0000313" key="2">
    <source>
        <dbReference type="EMBL" id="MED6288017.1"/>
    </source>
</evidence>
<sequence length="321" mass="35554">MMFSWFSESDLLFSDSQSGSDQDFCLQCSGHHHYLTKVTEVALSFDSSYDDNEEQLRHLSLSGRNITAIESATMRASIGGATGSVKLLDFLLAVFLIHPEGGGTLELLPSSSEVVLQTHSNFTVVCSGWSQVKWRLPQNSNGGHRVLVEDEGSSSTLQFINVTWRNSGRYTCEEPSADQTIAVDVFIPGQGPEQWFVSQSTSQVYKHTEEGTIPCVVSDPKLNVSLYERPSRTAVGRVRYDPALGFTGHLNDAGHVCVAVSRGEEKESQVFYVFTLLDSKGMEVELSVSSQVLKQGEVLTVNCSVRDVDMVFFSWNFPRRQ</sequence>
<dbReference type="InterPro" id="IPR013783">
    <property type="entry name" value="Ig-like_fold"/>
</dbReference>
<dbReference type="Gene3D" id="2.60.40.10">
    <property type="entry name" value="Immunoglobulins"/>
    <property type="match status" value="2"/>
</dbReference>
<accession>A0ABU7ELB2</accession>
<protein>
    <recommendedName>
        <fullName evidence="1">Immunoglobulin domain-containing protein</fullName>
    </recommendedName>
</protein>
<evidence type="ECO:0000259" key="1">
    <source>
        <dbReference type="SMART" id="SM00409"/>
    </source>
</evidence>
<dbReference type="PANTHER" id="PTHR15360">
    <property type="entry name" value="PLATELET-DERIVED GROWTH FACTOR RECEPTOR LIKE"/>
    <property type="match status" value="1"/>
</dbReference>
<keyword evidence="3" id="KW-1185">Reference proteome</keyword>